<dbReference type="EC" id="3.2.1.4" evidence="3"/>
<evidence type="ECO:0000256" key="5">
    <source>
        <dbReference type="ARBA" id="ARBA00023001"/>
    </source>
</evidence>
<sequence length="351" mass="38036">MSLRTVLILALALVAALPQAPAIAQGRGGTVSAEDWQTYKAKFVDAGGRIIDDGNGGISHSEGQGYGLLLAVLADNAADFELIWSFTRRELLLRDDGLAAWKWSPAEKPHVIDVNNATDGDILIAYALTLAGEHWRRQDYLAAAAKIAPAILDRAVIDYGGRTLLLPGVAGFSAADRDDGPVINPSYWIFEAFPVLNRVAPSPKWESLRDDGESMLDALQLGPRKMPADWVSARTRLKAAQGFPAEFGYNALRIPLYLVRAGSDDAELLSRLRLGMLGSNGDLLISDVATGTVRAALTDPGYQFVNHILACVLERVPLPDSVKVFSPTQYYPSTLHLLGLSYAKEKRPECL</sequence>
<dbReference type="InterPro" id="IPR012341">
    <property type="entry name" value="6hp_glycosidase-like_sf"/>
</dbReference>
<evidence type="ECO:0000256" key="6">
    <source>
        <dbReference type="ARBA" id="ARBA00023295"/>
    </source>
</evidence>
<dbReference type="AlphaFoldDB" id="A0A7Y6UQ57"/>
<comment type="caution">
    <text evidence="9">The sequence shown here is derived from an EMBL/GenBank/DDBJ whole genome shotgun (WGS) entry which is preliminary data.</text>
</comment>
<dbReference type="Proteomes" id="UP000520198">
    <property type="component" value="Unassembled WGS sequence"/>
</dbReference>
<keyword evidence="8" id="KW-0732">Signal</keyword>
<keyword evidence="6" id="KW-0326">Glycosidase</keyword>
<evidence type="ECO:0000313" key="9">
    <source>
        <dbReference type="EMBL" id="NVD42090.1"/>
    </source>
</evidence>
<comment type="similarity">
    <text evidence="2">Belongs to the glycosyl hydrolase 8 (cellulase D) family.</text>
</comment>
<proteinExistence type="inferred from homology"/>
<evidence type="ECO:0000256" key="2">
    <source>
        <dbReference type="ARBA" id="ARBA00009209"/>
    </source>
</evidence>
<evidence type="ECO:0000256" key="8">
    <source>
        <dbReference type="SAM" id="SignalP"/>
    </source>
</evidence>
<evidence type="ECO:0000256" key="4">
    <source>
        <dbReference type="ARBA" id="ARBA00022801"/>
    </source>
</evidence>
<organism evidence="9 10">
    <name type="scientific">Ensifer oleiphilus</name>
    <dbReference type="NCBI Taxonomy" id="2742698"/>
    <lineage>
        <taxon>Bacteria</taxon>
        <taxon>Pseudomonadati</taxon>
        <taxon>Pseudomonadota</taxon>
        <taxon>Alphaproteobacteria</taxon>
        <taxon>Hyphomicrobiales</taxon>
        <taxon>Rhizobiaceae</taxon>
        <taxon>Sinorhizobium/Ensifer group</taxon>
        <taxon>Ensifer</taxon>
    </lineage>
</organism>
<keyword evidence="7" id="KW-0624">Polysaccharide degradation</keyword>
<dbReference type="SUPFAM" id="SSF48208">
    <property type="entry name" value="Six-hairpin glycosidases"/>
    <property type="match status" value="1"/>
</dbReference>
<dbReference type="Pfam" id="PF01270">
    <property type="entry name" value="Glyco_hydro_8"/>
    <property type="match status" value="1"/>
</dbReference>
<keyword evidence="5" id="KW-0136">Cellulose degradation</keyword>
<keyword evidence="7" id="KW-0119">Carbohydrate metabolism</keyword>
<dbReference type="GO" id="GO:0030245">
    <property type="term" value="P:cellulose catabolic process"/>
    <property type="evidence" value="ECO:0007669"/>
    <property type="project" value="UniProtKB-KW"/>
</dbReference>
<dbReference type="PRINTS" id="PR00735">
    <property type="entry name" value="GLHYDRLASE8"/>
</dbReference>
<dbReference type="InterPro" id="IPR002037">
    <property type="entry name" value="Glyco_hydro_8"/>
</dbReference>
<dbReference type="Gene3D" id="1.50.10.10">
    <property type="match status" value="1"/>
</dbReference>
<keyword evidence="10" id="KW-1185">Reference proteome</keyword>
<gene>
    <name evidence="9" type="ORF">HT585_24795</name>
</gene>
<reference evidence="9 10" key="1">
    <citation type="submission" date="2020-06" db="EMBL/GenBank/DDBJ databases">
        <authorList>
            <person name="Grouzdev D.S."/>
        </authorList>
    </citation>
    <scope>NUCLEOTIDE SEQUENCE [LARGE SCALE GENOMIC DNA]</scope>
    <source>
        <strain evidence="9 10">HO-A22</strain>
    </source>
</reference>
<dbReference type="InterPro" id="IPR008928">
    <property type="entry name" value="6-hairpin_glycosidase_sf"/>
</dbReference>
<name>A0A7Y6UQ57_9HYPH</name>
<evidence type="ECO:0000256" key="7">
    <source>
        <dbReference type="ARBA" id="ARBA00023326"/>
    </source>
</evidence>
<evidence type="ECO:0000313" key="10">
    <source>
        <dbReference type="Proteomes" id="UP000520198"/>
    </source>
</evidence>
<evidence type="ECO:0000256" key="3">
    <source>
        <dbReference type="ARBA" id="ARBA00012601"/>
    </source>
</evidence>
<keyword evidence="4" id="KW-0378">Hydrolase</keyword>
<dbReference type="EMBL" id="JABWDU010000008">
    <property type="protein sequence ID" value="NVD42090.1"/>
    <property type="molecule type" value="Genomic_DNA"/>
</dbReference>
<feature type="signal peptide" evidence="8">
    <location>
        <begin position="1"/>
        <end position="24"/>
    </location>
</feature>
<protein>
    <recommendedName>
        <fullName evidence="3">cellulase</fullName>
        <ecNumber evidence="3">3.2.1.4</ecNumber>
    </recommendedName>
</protein>
<dbReference type="GO" id="GO:0008810">
    <property type="term" value="F:cellulase activity"/>
    <property type="evidence" value="ECO:0007669"/>
    <property type="project" value="UniProtKB-EC"/>
</dbReference>
<evidence type="ECO:0000256" key="1">
    <source>
        <dbReference type="ARBA" id="ARBA00000966"/>
    </source>
</evidence>
<comment type="catalytic activity">
    <reaction evidence="1">
        <text>Endohydrolysis of (1-&gt;4)-beta-D-glucosidic linkages in cellulose, lichenin and cereal beta-D-glucans.</text>
        <dbReference type="EC" id="3.2.1.4"/>
    </reaction>
</comment>
<feature type="chain" id="PRO_5031417871" description="cellulase" evidence="8">
    <location>
        <begin position="25"/>
        <end position="351"/>
    </location>
</feature>
<accession>A0A7Y6UQ57</accession>